<feature type="region of interest" description="Disordered" evidence="6">
    <location>
        <begin position="32"/>
        <end position="97"/>
    </location>
</feature>
<feature type="region of interest" description="Disordered" evidence="6">
    <location>
        <begin position="810"/>
        <end position="1157"/>
    </location>
</feature>
<dbReference type="Gene3D" id="3.30.470.20">
    <property type="entry name" value="ATP-grasp fold, B domain"/>
    <property type="match status" value="1"/>
</dbReference>
<protein>
    <recommendedName>
        <fullName evidence="9">Tubulin--tyrosine ligase-like protein 9</fullName>
    </recommendedName>
</protein>
<keyword evidence="4" id="KW-0547">Nucleotide-binding</keyword>
<dbReference type="SUPFAM" id="SSF56059">
    <property type="entry name" value="Glutathione synthetase ATP-binding domain-like"/>
    <property type="match status" value="1"/>
</dbReference>
<comment type="subcellular location">
    <subcellularLocation>
        <location evidence="1">Cytoplasm</location>
    </subcellularLocation>
</comment>
<feature type="compositionally biased region" description="Basic and acidic residues" evidence="6">
    <location>
        <begin position="1132"/>
        <end position="1141"/>
    </location>
</feature>
<sequence length="1157" mass="127702">MPSAYSLPPTGDVFNNLLSGLKRFTGDLAAGNTDSGGGKARWEIPPTAPVLLPTPSERVARTLPSTSGLGAVPSLPSERFPPSRSRPRSAGPGSLQLQAQAVNQAPQQQLLQPYHKDKEPQQLSQTQRSKRGCSQRKHRSASLGAEPQQDKSASAAPLPPAPPPAPTAPKAGKTRLELRCLLGPIPRAFHHAVDLGSTAPAASLSARLAPRNSPREEAPKSARAPLLLAPVLSRAEHKSSPSESSPTAASSDDDTPPTLGRPAASWHPSAGSRPPRTMEEYISRASRLLLALPGQPKLTWKTVDGEADYRKLCAGEFFNHFQQNRSLTTKAGLAQLLAQHAVASGVDVDAFFPRCYDTAQKSEREDFVLDFRRSAALKVALLHKRLWQDKQAGQGSSSYCGNLDLLKATANILRRWCFDLDPDHLDEVGEEVPGVSEAMFDSLMLYSELTQAQLCTEGQDEGPVRFARRRFARPAGGDLDRSASPEGESQALQQADKWRPAGVREWPEFHSHCWGEADSARQQALDECLEQLERFFPQWSLQGSWSGRNVWIVKPGTNSKGNGIECMNSLPEILHHCDRMPNRIVQKYIERPLLLFSGRKFDIRQWVLVRSVSPLKVFLFSECYLRLCNGMYDLGDLRDRERHISNWQVNKNGRNVVDGAVVSLADFRRELLELTGREDFWEECMLPELKRIVIEVMRSAETRLTPRSESFELYGFDLMVDEAMRMWLLEVNLSPGCESRTPFLERMLERMSHRLVEVAVLGAEAPDNMEPDWVKICDDSEDRSPGSRAATDAVRRAADPLRPVAADLEIRGTGLRLPKARTRSQPSASSPRRKLLAEEESGGQSPGHHRPLDPQRPAGQPRPGRPAREKAGAPPKSDSQSGSVSPGRKQLGAEEKGAADLCGEPLRQEGSGEAEAEHEKCEPEDARRHEDGADYAEDFQEQLAEGKKEQKEGQSLDQKEEIRIACDEEPAGCKLELSQKIEDGRQEASEDEFEDDFEEELGEHEGPDVKPEDESEPTLERLKPQEDKEEGLETDGASKDKLPDDNPTRKGPDSASDGWEDDNDGTVNDTSSHFPEAPSNGHDKLQDSDDDDDPFEASGHDPFPSAGQGQQAVLGDELNAEHFEVDSPFEEDSPRKGKESKSAVADGYEEDFEPDSP</sequence>
<feature type="region of interest" description="Disordered" evidence="6">
    <location>
        <begin position="116"/>
        <end position="171"/>
    </location>
</feature>
<feature type="compositionally biased region" description="Basic and acidic residues" evidence="6">
    <location>
        <begin position="1036"/>
        <end position="1052"/>
    </location>
</feature>
<keyword evidence="2" id="KW-0963">Cytoplasm</keyword>
<dbReference type="GO" id="GO:0070736">
    <property type="term" value="F:protein-glycine ligase activity, initiating"/>
    <property type="evidence" value="ECO:0007669"/>
    <property type="project" value="TreeGrafter"/>
</dbReference>
<dbReference type="PROSITE" id="PS51221">
    <property type="entry name" value="TTL"/>
    <property type="match status" value="1"/>
</dbReference>
<dbReference type="GO" id="GO:0015630">
    <property type="term" value="C:microtubule cytoskeleton"/>
    <property type="evidence" value="ECO:0007669"/>
    <property type="project" value="TreeGrafter"/>
</dbReference>
<dbReference type="InterPro" id="IPR051437">
    <property type="entry name" value="TTLL_monoglycylase"/>
</dbReference>
<evidence type="ECO:0000256" key="3">
    <source>
        <dbReference type="ARBA" id="ARBA00022598"/>
    </source>
</evidence>
<feature type="compositionally biased region" description="Basic residues" evidence="6">
    <location>
        <begin position="128"/>
        <end position="140"/>
    </location>
</feature>
<feature type="compositionally biased region" description="Pro residues" evidence="6">
    <location>
        <begin position="157"/>
        <end position="167"/>
    </location>
</feature>
<feature type="region of interest" description="Disordered" evidence="6">
    <location>
        <begin position="475"/>
        <end position="497"/>
    </location>
</feature>
<organism evidence="7 8">
    <name type="scientific">Polarella glacialis</name>
    <name type="common">Dinoflagellate</name>
    <dbReference type="NCBI Taxonomy" id="89957"/>
    <lineage>
        <taxon>Eukaryota</taxon>
        <taxon>Sar</taxon>
        <taxon>Alveolata</taxon>
        <taxon>Dinophyceae</taxon>
        <taxon>Suessiales</taxon>
        <taxon>Suessiaceae</taxon>
        <taxon>Polarella</taxon>
    </lineage>
</organism>
<feature type="region of interest" description="Disordered" evidence="6">
    <location>
        <begin position="771"/>
        <end position="796"/>
    </location>
</feature>
<dbReference type="GO" id="GO:0005737">
    <property type="term" value="C:cytoplasm"/>
    <property type="evidence" value="ECO:0007669"/>
    <property type="project" value="UniProtKB-SubCell"/>
</dbReference>
<evidence type="ECO:0008006" key="9">
    <source>
        <dbReference type="Google" id="ProtNLM"/>
    </source>
</evidence>
<feature type="compositionally biased region" description="Basic and acidic residues" evidence="6">
    <location>
        <begin position="915"/>
        <end position="932"/>
    </location>
</feature>
<proteinExistence type="predicted"/>
<evidence type="ECO:0000313" key="7">
    <source>
        <dbReference type="EMBL" id="CAE8721570.1"/>
    </source>
</evidence>
<dbReference type="AlphaFoldDB" id="A0A813LER4"/>
<feature type="compositionally biased region" description="Basic and acidic residues" evidence="6">
    <location>
        <begin position="772"/>
        <end position="785"/>
    </location>
</feature>
<dbReference type="Pfam" id="PF03133">
    <property type="entry name" value="TTL"/>
    <property type="match status" value="1"/>
</dbReference>
<evidence type="ECO:0000256" key="5">
    <source>
        <dbReference type="ARBA" id="ARBA00022840"/>
    </source>
</evidence>
<feature type="compositionally biased region" description="Low complexity" evidence="6">
    <location>
        <begin position="241"/>
        <end position="250"/>
    </location>
</feature>
<feature type="compositionally biased region" description="Acidic residues" evidence="6">
    <location>
        <begin position="989"/>
        <end position="1002"/>
    </location>
</feature>
<dbReference type="GO" id="GO:0005524">
    <property type="term" value="F:ATP binding"/>
    <property type="evidence" value="ECO:0007669"/>
    <property type="project" value="UniProtKB-KW"/>
</dbReference>
<keyword evidence="5" id="KW-0067">ATP-binding</keyword>
<dbReference type="PANTHER" id="PTHR45870:SF2">
    <property type="entry name" value="TUBULIN MONOGLYCYLASE TTLL3"/>
    <property type="match status" value="1"/>
</dbReference>
<comment type="caution">
    <text evidence="7">The sequence shown here is derived from an EMBL/GenBank/DDBJ whole genome shotgun (WGS) entry which is preliminary data.</text>
</comment>
<feature type="compositionally biased region" description="Basic and acidic residues" evidence="6">
    <location>
        <begin position="1003"/>
        <end position="1026"/>
    </location>
</feature>
<evidence type="ECO:0000256" key="6">
    <source>
        <dbReference type="SAM" id="MobiDB-lite"/>
    </source>
</evidence>
<dbReference type="PANTHER" id="PTHR45870">
    <property type="entry name" value="TUBULIN MONOGLYCYLASE TTLL3"/>
    <property type="match status" value="1"/>
</dbReference>
<reference evidence="7" key="1">
    <citation type="submission" date="2021-02" db="EMBL/GenBank/DDBJ databases">
        <authorList>
            <person name="Dougan E. K."/>
            <person name="Rhodes N."/>
            <person name="Thang M."/>
            <person name="Chan C."/>
        </authorList>
    </citation>
    <scope>NUCLEOTIDE SEQUENCE</scope>
</reference>
<accession>A0A813LER4</accession>
<evidence type="ECO:0000256" key="2">
    <source>
        <dbReference type="ARBA" id="ARBA00022490"/>
    </source>
</evidence>
<feature type="compositionally biased region" description="Basic and acidic residues" evidence="6">
    <location>
        <begin position="944"/>
        <end position="966"/>
    </location>
</feature>
<feature type="region of interest" description="Disordered" evidence="6">
    <location>
        <begin position="206"/>
        <end position="225"/>
    </location>
</feature>
<evidence type="ECO:0000313" key="8">
    <source>
        <dbReference type="Proteomes" id="UP000626109"/>
    </source>
</evidence>
<dbReference type="InterPro" id="IPR004344">
    <property type="entry name" value="TTL/TTLL_fam"/>
</dbReference>
<feature type="region of interest" description="Disordered" evidence="6">
    <location>
        <begin position="233"/>
        <end position="276"/>
    </location>
</feature>
<keyword evidence="3" id="KW-0436">Ligase</keyword>
<evidence type="ECO:0000256" key="1">
    <source>
        <dbReference type="ARBA" id="ARBA00004496"/>
    </source>
</evidence>
<feature type="compositionally biased region" description="Low complexity" evidence="6">
    <location>
        <begin position="73"/>
        <end position="97"/>
    </location>
</feature>
<feature type="compositionally biased region" description="Acidic residues" evidence="6">
    <location>
        <begin position="1147"/>
        <end position="1157"/>
    </location>
</feature>
<gene>
    <name evidence="7" type="ORF">PGLA2088_LOCUS42009</name>
</gene>
<dbReference type="EMBL" id="CAJNNW010034093">
    <property type="protein sequence ID" value="CAE8721570.1"/>
    <property type="molecule type" value="Genomic_DNA"/>
</dbReference>
<dbReference type="Proteomes" id="UP000626109">
    <property type="component" value="Unassembled WGS sequence"/>
</dbReference>
<feature type="compositionally biased region" description="Basic and acidic residues" evidence="6">
    <location>
        <begin position="977"/>
        <end position="988"/>
    </location>
</feature>
<name>A0A813LER4_POLGL</name>
<evidence type="ECO:0000256" key="4">
    <source>
        <dbReference type="ARBA" id="ARBA00022741"/>
    </source>
</evidence>